<evidence type="ECO:0000313" key="3">
    <source>
        <dbReference type="Proteomes" id="UP001221898"/>
    </source>
</evidence>
<feature type="chain" id="PRO_5041988569" evidence="1">
    <location>
        <begin position="20"/>
        <end position="85"/>
    </location>
</feature>
<keyword evidence="1" id="KW-0732">Signal</keyword>
<comment type="caution">
    <text evidence="2">The sequence shown here is derived from an EMBL/GenBank/DDBJ whole genome shotgun (WGS) entry which is preliminary data.</text>
</comment>
<protein>
    <submittedName>
        <fullName evidence="2">Uncharacterized protein</fullName>
    </submittedName>
</protein>
<accession>A0AAD7W4D0</accession>
<feature type="signal peptide" evidence="1">
    <location>
        <begin position="1"/>
        <end position="19"/>
    </location>
</feature>
<evidence type="ECO:0000313" key="2">
    <source>
        <dbReference type="EMBL" id="KAJ8378878.1"/>
    </source>
</evidence>
<gene>
    <name evidence="2" type="ORF">AAFF_G00233800</name>
</gene>
<organism evidence="2 3">
    <name type="scientific">Aldrovandia affinis</name>
    <dbReference type="NCBI Taxonomy" id="143900"/>
    <lineage>
        <taxon>Eukaryota</taxon>
        <taxon>Metazoa</taxon>
        <taxon>Chordata</taxon>
        <taxon>Craniata</taxon>
        <taxon>Vertebrata</taxon>
        <taxon>Euteleostomi</taxon>
        <taxon>Actinopterygii</taxon>
        <taxon>Neopterygii</taxon>
        <taxon>Teleostei</taxon>
        <taxon>Notacanthiformes</taxon>
        <taxon>Halosauridae</taxon>
        <taxon>Aldrovandia</taxon>
    </lineage>
</organism>
<dbReference type="Proteomes" id="UP001221898">
    <property type="component" value="Unassembled WGS sequence"/>
</dbReference>
<evidence type="ECO:0000256" key="1">
    <source>
        <dbReference type="SAM" id="SignalP"/>
    </source>
</evidence>
<dbReference type="EMBL" id="JAINUG010000308">
    <property type="protein sequence ID" value="KAJ8378878.1"/>
    <property type="molecule type" value="Genomic_DNA"/>
</dbReference>
<name>A0AAD7W4D0_9TELE</name>
<keyword evidence="3" id="KW-1185">Reference proteome</keyword>
<reference evidence="2" key="1">
    <citation type="journal article" date="2023" name="Science">
        <title>Genome structures resolve the early diversification of teleost fishes.</title>
        <authorList>
            <person name="Parey E."/>
            <person name="Louis A."/>
            <person name="Montfort J."/>
            <person name="Bouchez O."/>
            <person name="Roques C."/>
            <person name="Iampietro C."/>
            <person name="Lluch J."/>
            <person name="Castinel A."/>
            <person name="Donnadieu C."/>
            <person name="Desvignes T."/>
            <person name="Floi Bucao C."/>
            <person name="Jouanno E."/>
            <person name="Wen M."/>
            <person name="Mejri S."/>
            <person name="Dirks R."/>
            <person name="Jansen H."/>
            <person name="Henkel C."/>
            <person name="Chen W.J."/>
            <person name="Zahm M."/>
            <person name="Cabau C."/>
            <person name="Klopp C."/>
            <person name="Thompson A.W."/>
            <person name="Robinson-Rechavi M."/>
            <person name="Braasch I."/>
            <person name="Lecointre G."/>
            <person name="Bobe J."/>
            <person name="Postlethwait J.H."/>
            <person name="Berthelot C."/>
            <person name="Roest Crollius H."/>
            <person name="Guiguen Y."/>
        </authorList>
    </citation>
    <scope>NUCLEOTIDE SEQUENCE</scope>
    <source>
        <strain evidence="2">NC1722</strain>
    </source>
</reference>
<sequence length="85" mass="9890">MHSFREVLLNHALIRWSLAPLTLLELGMESSSGLLIQVDWLQVIFRMDPDNWDPLFPDRCHIVEHCTCNSDVTCPVWRHPQPPNT</sequence>
<proteinExistence type="predicted"/>
<dbReference type="AlphaFoldDB" id="A0AAD7W4D0"/>